<reference evidence="3" key="1">
    <citation type="journal article" date="2019" name="Int. J. Syst. Evol. Microbiol.">
        <title>The Global Catalogue of Microorganisms (GCM) 10K type strain sequencing project: providing services to taxonomists for standard genome sequencing and annotation.</title>
        <authorList>
            <consortium name="The Broad Institute Genomics Platform"/>
            <consortium name="The Broad Institute Genome Sequencing Center for Infectious Disease"/>
            <person name="Wu L."/>
            <person name="Ma J."/>
        </authorList>
    </citation>
    <scope>NUCLEOTIDE SEQUENCE [LARGE SCALE GENOMIC DNA]</scope>
    <source>
        <strain evidence="3">NBRC 105830</strain>
    </source>
</reference>
<dbReference type="PANTHER" id="PTHR31302">
    <property type="entry name" value="TRANSMEMBRANE PROTEIN WITH METALLOPHOSPHOESTERASE DOMAIN-RELATED"/>
    <property type="match status" value="1"/>
</dbReference>
<dbReference type="SUPFAM" id="SSF56300">
    <property type="entry name" value="Metallo-dependent phosphatases"/>
    <property type="match status" value="1"/>
</dbReference>
<evidence type="ECO:0000313" key="3">
    <source>
        <dbReference type="Proteomes" id="UP001157109"/>
    </source>
</evidence>
<gene>
    <name evidence="2" type="ORF">GCM10025862_30410</name>
</gene>
<sequence length="227" mass="24699">MSTVTRTLARTALGTVAAGATAVAYGSLIERYAFTLRHFSVPVLPAGTDPLRVLCLSDMHLVPRQKRKIAWVQSLAETEPDLVVNTGDNLADLAAVPYALEALEPLLERPGVFVMGSNDYFAPKGKNPARYLTKKHAQRKGEHQHLPTHELIAGFESAGWINLNNRRDRVKVEGSELELIGLDDPHIKRDRYAEVAGPADPSATLTVGVVHAPTPARSTRSWPTAPS</sequence>
<dbReference type="InterPro" id="IPR029052">
    <property type="entry name" value="Metallo-depent_PP-like"/>
</dbReference>
<dbReference type="Gene3D" id="3.60.21.10">
    <property type="match status" value="1"/>
</dbReference>
<evidence type="ECO:0000259" key="1">
    <source>
        <dbReference type="Pfam" id="PF00149"/>
    </source>
</evidence>
<dbReference type="InterPro" id="IPR051158">
    <property type="entry name" value="Metallophosphoesterase_sf"/>
</dbReference>
<dbReference type="Proteomes" id="UP001157109">
    <property type="component" value="Unassembled WGS sequence"/>
</dbReference>
<dbReference type="InterPro" id="IPR004843">
    <property type="entry name" value="Calcineurin-like_PHP"/>
</dbReference>
<dbReference type="EMBL" id="BSUJ01000001">
    <property type="protein sequence ID" value="GMA21020.1"/>
    <property type="molecule type" value="Genomic_DNA"/>
</dbReference>
<protein>
    <recommendedName>
        <fullName evidence="1">Calcineurin-like phosphoesterase domain-containing protein</fullName>
    </recommendedName>
</protein>
<feature type="domain" description="Calcineurin-like phosphoesterase" evidence="1">
    <location>
        <begin position="51"/>
        <end position="173"/>
    </location>
</feature>
<proteinExistence type="predicted"/>
<dbReference type="PANTHER" id="PTHR31302:SF20">
    <property type="entry name" value="CONSERVED PROTEIN"/>
    <property type="match status" value="1"/>
</dbReference>
<comment type="caution">
    <text evidence="2">The sequence shown here is derived from an EMBL/GenBank/DDBJ whole genome shotgun (WGS) entry which is preliminary data.</text>
</comment>
<accession>A0ABQ6HS17</accession>
<name>A0ABQ6HS17_9MICO</name>
<evidence type="ECO:0000313" key="2">
    <source>
        <dbReference type="EMBL" id="GMA21020.1"/>
    </source>
</evidence>
<keyword evidence="3" id="KW-1185">Reference proteome</keyword>
<dbReference type="Pfam" id="PF00149">
    <property type="entry name" value="Metallophos"/>
    <property type="match status" value="1"/>
</dbReference>
<organism evidence="2 3">
    <name type="scientific">Arsenicicoccus piscis</name>
    <dbReference type="NCBI Taxonomy" id="673954"/>
    <lineage>
        <taxon>Bacteria</taxon>
        <taxon>Bacillati</taxon>
        <taxon>Actinomycetota</taxon>
        <taxon>Actinomycetes</taxon>
        <taxon>Micrococcales</taxon>
        <taxon>Intrasporangiaceae</taxon>
        <taxon>Arsenicicoccus</taxon>
    </lineage>
</organism>